<dbReference type="Pfam" id="PF20236">
    <property type="entry name" value="DUF6593"/>
    <property type="match status" value="1"/>
</dbReference>
<evidence type="ECO:0000313" key="2">
    <source>
        <dbReference type="EMBL" id="KAL0567933.1"/>
    </source>
</evidence>
<proteinExistence type="predicted"/>
<name>A0ABR3EYD1_9AGAR</name>
<gene>
    <name evidence="2" type="ORF">V5O48_014061</name>
</gene>
<protein>
    <recommendedName>
        <fullName evidence="1">DUF6593 domain-containing protein</fullName>
    </recommendedName>
</protein>
<dbReference type="InterPro" id="IPR046528">
    <property type="entry name" value="DUF6593"/>
</dbReference>
<organism evidence="2 3">
    <name type="scientific">Marasmius crinis-equi</name>
    <dbReference type="NCBI Taxonomy" id="585013"/>
    <lineage>
        <taxon>Eukaryota</taxon>
        <taxon>Fungi</taxon>
        <taxon>Dikarya</taxon>
        <taxon>Basidiomycota</taxon>
        <taxon>Agaricomycotina</taxon>
        <taxon>Agaricomycetes</taxon>
        <taxon>Agaricomycetidae</taxon>
        <taxon>Agaricales</taxon>
        <taxon>Marasmiineae</taxon>
        <taxon>Marasmiaceae</taxon>
        <taxon>Marasmius</taxon>
    </lineage>
</organism>
<evidence type="ECO:0000259" key="1">
    <source>
        <dbReference type="Pfam" id="PF20236"/>
    </source>
</evidence>
<dbReference type="EMBL" id="JBAHYK010001459">
    <property type="protein sequence ID" value="KAL0567933.1"/>
    <property type="molecule type" value="Genomic_DNA"/>
</dbReference>
<keyword evidence="3" id="KW-1185">Reference proteome</keyword>
<comment type="caution">
    <text evidence="2">The sequence shown here is derived from an EMBL/GenBank/DDBJ whole genome shotgun (WGS) entry which is preliminary data.</text>
</comment>
<accession>A0ABR3EYD1</accession>
<reference evidence="2 3" key="1">
    <citation type="submission" date="2024-02" db="EMBL/GenBank/DDBJ databases">
        <title>A draft genome for the cacao thread blight pathogen Marasmius crinis-equi.</title>
        <authorList>
            <person name="Cohen S.P."/>
            <person name="Baruah I.K."/>
            <person name="Amoako-Attah I."/>
            <person name="Bukari Y."/>
            <person name="Meinhardt L.W."/>
            <person name="Bailey B.A."/>
        </authorList>
    </citation>
    <scope>NUCLEOTIDE SEQUENCE [LARGE SCALE GENOMIC DNA]</scope>
    <source>
        <strain evidence="2 3">GH-76</strain>
    </source>
</reference>
<feature type="domain" description="DUF6593" evidence="1">
    <location>
        <begin position="22"/>
        <end position="139"/>
    </location>
</feature>
<sequence length="142" mass="16343">METIVSKILPDDLPRKEDSIEGDRYAHLARINWRLNATIQFGGNELEADKFLRRVSWGKYRAFTDEDGREYKWLLGARSSELYLNDESKTPVAKFHPKNIGSFFGGEKRPASLEIFPIGESQADLIMITFLFVEKSRRDLTG</sequence>
<dbReference type="Proteomes" id="UP001465976">
    <property type="component" value="Unassembled WGS sequence"/>
</dbReference>
<evidence type="ECO:0000313" key="3">
    <source>
        <dbReference type="Proteomes" id="UP001465976"/>
    </source>
</evidence>